<dbReference type="InterPro" id="IPR012349">
    <property type="entry name" value="Split_barrel_FMN-bd"/>
</dbReference>
<gene>
    <name evidence="1" type="ORF">UFOPK2254_01083</name>
    <name evidence="2" type="ORF">UFOPK2907_00828</name>
</gene>
<proteinExistence type="predicted"/>
<dbReference type="PANTHER" id="PTHR35802">
    <property type="entry name" value="PROTEASE SYNTHASE AND SPORULATION PROTEIN PAI 2"/>
    <property type="match status" value="1"/>
</dbReference>
<dbReference type="InterPro" id="IPR007396">
    <property type="entry name" value="TR_PAI2-type"/>
</dbReference>
<protein>
    <submittedName>
        <fullName evidence="1">Unannotated protein</fullName>
    </submittedName>
</protein>
<dbReference type="PIRSF" id="PIRSF010372">
    <property type="entry name" value="PaiB"/>
    <property type="match status" value="1"/>
</dbReference>
<dbReference type="AlphaFoldDB" id="A0A6J6M0K4"/>
<name>A0A6J6M0K4_9ZZZZ</name>
<evidence type="ECO:0000313" key="2">
    <source>
        <dbReference type="EMBL" id="CAB4775865.1"/>
    </source>
</evidence>
<organism evidence="1">
    <name type="scientific">freshwater metagenome</name>
    <dbReference type="NCBI Taxonomy" id="449393"/>
    <lineage>
        <taxon>unclassified sequences</taxon>
        <taxon>metagenomes</taxon>
        <taxon>ecological metagenomes</taxon>
    </lineage>
</organism>
<dbReference type="EMBL" id="CAEZWO010000116">
    <property type="protein sequence ID" value="CAB4667412.1"/>
    <property type="molecule type" value="Genomic_DNA"/>
</dbReference>
<accession>A0A6J6M0K4</accession>
<evidence type="ECO:0000313" key="1">
    <source>
        <dbReference type="EMBL" id="CAB4667412.1"/>
    </source>
</evidence>
<dbReference type="Pfam" id="PF04299">
    <property type="entry name" value="FMN_bind_2"/>
    <property type="match status" value="1"/>
</dbReference>
<sequence length="203" mass="22651">MYIPKHFAPTDEAAKAFLSTIDSAHLVTNTSEGLKSTFLPVIYQADSNVIVGHLSRGNDQWKLPSMGESLLIATTDDSYISPSWYATKQLTHKVVPTWDYLTAHVYGQLVIHDDVDWLRIQVTALSNKFESRREIPWKVEDAPEDYMQAQLRGIVGIELKITRIEVSFKMSQNKTPEDLDGVIAGLTADGNSAFAGKIRGLKN</sequence>
<dbReference type="EMBL" id="CAEZZR010000069">
    <property type="protein sequence ID" value="CAB4775865.1"/>
    <property type="molecule type" value="Genomic_DNA"/>
</dbReference>
<dbReference type="Gene3D" id="2.30.110.10">
    <property type="entry name" value="Electron Transport, Fmn-binding Protein, Chain A"/>
    <property type="match status" value="1"/>
</dbReference>
<reference evidence="1" key="1">
    <citation type="submission" date="2020-05" db="EMBL/GenBank/DDBJ databases">
        <authorList>
            <person name="Chiriac C."/>
            <person name="Salcher M."/>
            <person name="Ghai R."/>
            <person name="Kavagutti S V."/>
        </authorList>
    </citation>
    <scope>NUCLEOTIDE SEQUENCE</scope>
</reference>
<dbReference type="SUPFAM" id="SSF50475">
    <property type="entry name" value="FMN-binding split barrel"/>
    <property type="match status" value="1"/>
</dbReference>
<dbReference type="PANTHER" id="PTHR35802:SF1">
    <property type="entry name" value="PROTEASE SYNTHASE AND SPORULATION PROTEIN PAI 2"/>
    <property type="match status" value="1"/>
</dbReference>